<evidence type="ECO:0000313" key="4">
    <source>
        <dbReference type="Proteomes" id="UP001521184"/>
    </source>
</evidence>
<dbReference type="InterPro" id="IPR016169">
    <property type="entry name" value="FAD-bd_PCMH_sub2"/>
</dbReference>
<feature type="domain" description="Berberine/berberine-like" evidence="2">
    <location>
        <begin position="129"/>
        <end position="148"/>
    </location>
</feature>
<reference evidence="3 4" key="1">
    <citation type="journal article" date="2023" name="Plant Dis.">
        <title>First Report of Diplodia intermedia Causing Canker and Dieback Diseases on Apple Trees in Canada.</title>
        <authorList>
            <person name="Ellouze W."/>
            <person name="Ilyukhin E."/>
            <person name="Sulman M."/>
            <person name="Ali S."/>
        </authorList>
    </citation>
    <scope>NUCLEOTIDE SEQUENCE [LARGE SCALE GENOMIC DNA]</scope>
    <source>
        <strain evidence="3 4">M45-28</strain>
    </source>
</reference>
<dbReference type="Gene3D" id="3.30.465.10">
    <property type="match status" value="2"/>
</dbReference>
<evidence type="ECO:0000259" key="2">
    <source>
        <dbReference type="Pfam" id="PF08031"/>
    </source>
</evidence>
<dbReference type="Proteomes" id="UP001521184">
    <property type="component" value="Unassembled WGS sequence"/>
</dbReference>
<proteinExistence type="predicted"/>
<protein>
    <submittedName>
        <fullName evidence="3">Uncharacterized protein</fullName>
    </submittedName>
</protein>
<comment type="caution">
    <text evidence="3">The sequence shown here is derived from an EMBL/GenBank/DDBJ whole genome shotgun (WGS) entry which is preliminary data.</text>
</comment>
<dbReference type="InterPro" id="IPR006094">
    <property type="entry name" value="Oxid_FAD_bind_N"/>
</dbReference>
<evidence type="ECO:0000259" key="1">
    <source>
        <dbReference type="Pfam" id="PF01565"/>
    </source>
</evidence>
<organism evidence="3 4">
    <name type="scientific">Diplodia intermedia</name>
    <dbReference type="NCBI Taxonomy" id="856260"/>
    <lineage>
        <taxon>Eukaryota</taxon>
        <taxon>Fungi</taxon>
        <taxon>Dikarya</taxon>
        <taxon>Ascomycota</taxon>
        <taxon>Pezizomycotina</taxon>
        <taxon>Dothideomycetes</taxon>
        <taxon>Dothideomycetes incertae sedis</taxon>
        <taxon>Botryosphaeriales</taxon>
        <taxon>Botryosphaeriaceae</taxon>
        <taxon>Diplodia</taxon>
    </lineage>
</organism>
<dbReference type="InterPro" id="IPR036318">
    <property type="entry name" value="FAD-bd_PCMH-like_sf"/>
</dbReference>
<name>A0ABR3T8Q5_9PEZI</name>
<gene>
    <name evidence="3" type="ORF">SLS58_010034</name>
</gene>
<sequence>MAEYVVNATSAEHVAAAMKWAVGRDMRIAVKGTGHEMNGTNATAGTYVTIGLQGGPGVQAVSEERWGVVSTVWRDVYLHVIATGADMDATAPGGPKKALSDAAEWLEEHKEKMWREWAPDMGARYGRHGFYGSTYDKLVEVKKKYDPSKGL</sequence>
<dbReference type="Pfam" id="PF08031">
    <property type="entry name" value="BBE"/>
    <property type="match status" value="1"/>
</dbReference>
<keyword evidence="4" id="KW-1185">Reference proteome</keyword>
<dbReference type="SUPFAM" id="SSF56176">
    <property type="entry name" value="FAD-binding/transporter-associated domain-like"/>
    <property type="match status" value="1"/>
</dbReference>
<dbReference type="EMBL" id="JAKEKT020000108">
    <property type="protein sequence ID" value="KAL1635929.1"/>
    <property type="molecule type" value="Genomic_DNA"/>
</dbReference>
<accession>A0ABR3T8Q5</accession>
<evidence type="ECO:0000313" key="3">
    <source>
        <dbReference type="EMBL" id="KAL1635929.1"/>
    </source>
</evidence>
<dbReference type="InterPro" id="IPR012951">
    <property type="entry name" value="BBE"/>
</dbReference>
<dbReference type="Gene3D" id="3.40.462.20">
    <property type="match status" value="1"/>
</dbReference>
<dbReference type="Pfam" id="PF01565">
    <property type="entry name" value="FAD_binding_4"/>
    <property type="match status" value="1"/>
</dbReference>
<feature type="domain" description="FAD linked oxidase N-terminal" evidence="1">
    <location>
        <begin position="3"/>
        <end position="66"/>
    </location>
</feature>